<evidence type="ECO:0000313" key="4">
    <source>
        <dbReference type="EMBL" id="MBD2198012.1"/>
    </source>
</evidence>
<dbReference type="InterPro" id="IPR008638">
    <property type="entry name" value="FhaB/CdiA-like_TPS"/>
</dbReference>
<keyword evidence="5" id="KW-1185">Reference proteome</keyword>
<dbReference type="InterPro" id="IPR011050">
    <property type="entry name" value="Pectin_lyase_fold/virulence"/>
</dbReference>
<accession>A0ABR8ADC5</accession>
<evidence type="ECO:0000259" key="3">
    <source>
        <dbReference type="SMART" id="SM00912"/>
    </source>
</evidence>
<dbReference type="Pfam" id="PF05860">
    <property type="entry name" value="TPS"/>
    <property type="match status" value="1"/>
</dbReference>
<dbReference type="Proteomes" id="UP000658514">
    <property type="component" value="Unassembled WGS sequence"/>
</dbReference>
<name>A0ABR8ADC5_9CYAN</name>
<reference evidence="4 5" key="1">
    <citation type="journal article" date="2020" name="ISME J.">
        <title>Comparative genomics reveals insights into cyanobacterial evolution and habitat adaptation.</title>
        <authorList>
            <person name="Chen M.Y."/>
            <person name="Teng W.K."/>
            <person name="Zhao L."/>
            <person name="Hu C.X."/>
            <person name="Zhou Y.K."/>
            <person name="Han B.P."/>
            <person name="Song L.R."/>
            <person name="Shu W.S."/>
        </authorList>
    </citation>
    <scope>NUCLEOTIDE SEQUENCE [LARGE SCALE GENOMIC DNA]</scope>
    <source>
        <strain evidence="4 5">FACHB-288</strain>
    </source>
</reference>
<feature type="signal peptide" evidence="2">
    <location>
        <begin position="1"/>
        <end position="17"/>
    </location>
</feature>
<dbReference type="NCBIfam" id="TIGR01901">
    <property type="entry name" value="adhes_NPXG"/>
    <property type="match status" value="1"/>
</dbReference>
<feature type="region of interest" description="Disordered" evidence="1">
    <location>
        <begin position="1161"/>
        <end position="1182"/>
    </location>
</feature>
<sequence>MVHYKLIKILVSGGAIACTLSLTPGVWAQIIPDNSLGKESSVVTPNVQQSSGNIERIDGGAIRGSNLFHSFQDFNVGNQQRVYFANPSGIENILGRVTGNQASNIFGTLGVLGGANLYLINPNGIVFGKDARLDISGSFFASTSKSFLFPNGERFGTQNPKAPSLLTINQPLGLDSWLPPESAFAEGVGKAIANSGNLSVGQDLTLVGKNLDLQGQLQAGNNLTLQATDTLKIRDSVNQPFIASSGQKLVAQANKIDIFALNHPHSGFFAGNNMLLRSANAIGGNAQFFTGGNFRLEQMNGNGGDLASTDDPIIRASGDVSFNSYTGASLHIFAGGSVTIDSLNITSPDTTNFINETVTLADGVTQVSINGSLKPTVDIRGGTTAFNSIGITGDTAAFSPIPILNSNASNANITINQITNQAGLIYLTNQYQPNPNLSGDINIKSLAQTFTDGSGGDIVIDSKGKIITPLILGASAFDDGNTVFNNPGGNITLLAQSDIFMPAGTQIFSYGSVGGNITLKSQAAIIQEAAPRASSFIETAAFGAGKGGDVTLNAPLISLSNFVQSNLRRSATGTGGNIIVTAKSLEANQANLSTVTRAGNAGNVIVHAETISLNNSVIATQTRSTVGGNAGDVEINSKTFVATNGGQVFSQTRDLGNAGNITVNVEDAIALTGTLDGVFSGFSSVVRDIGQGNGGIIKIKTGSLSLQEGAQIRASTEGIGNAGKIEIESAKSIVVDGAVLFSPPGFPEPVVLPSAILSEVLPGSRGNANNIAIKTGQLTVKNGAFISSSTNSVGNAGNILINASESVSFDGDPGELFDPSGAFVGILEGATGEAGKLEIITPSLSVTNGAQLEALTASAGKAGDITIIAKDKVLLSGANTGLFSNTTRGSTGDGGNIFIDPELVEIKDGAAISVNSQGTGIGGDIEIQANKLILDNQALISAKTASTNGGNIRLRLPDLLLLRRESEISTTAGNAGAGGDGGNIIIDTNFIVTVPTENSDITANAFFGRGGNVKITANSLFGTGFQQQPTSRSDITASSVFGVSGTVSINNPEIDPSSGLVALADKLTDPSDRIVASCSATENNSFIITGTGGLPADPATTARGLTFLSDMRDFTTTESRNQATYTLPQIRQLIVAANSWKINSQGEVELVASLPQESFNKSPDCSNLSKLQNQPNSLTNPH</sequence>
<organism evidence="4 5">
    <name type="scientific">Calothrix parietina FACHB-288</name>
    <dbReference type="NCBI Taxonomy" id="2692896"/>
    <lineage>
        <taxon>Bacteria</taxon>
        <taxon>Bacillati</taxon>
        <taxon>Cyanobacteriota</taxon>
        <taxon>Cyanophyceae</taxon>
        <taxon>Nostocales</taxon>
        <taxon>Calotrichaceae</taxon>
        <taxon>Calothrix</taxon>
    </lineage>
</organism>
<dbReference type="InterPro" id="IPR012334">
    <property type="entry name" value="Pectin_lyas_fold"/>
</dbReference>
<feature type="chain" id="PRO_5046856590" evidence="2">
    <location>
        <begin position="18"/>
        <end position="1182"/>
    </location>
</feature>
<dbReference type="SMART" id="SM00912">
    <property type="entry name" value="Haemagg_act"/>
    <property type="match status" value="1"/>
</dbReference>
<dbReference type="SUPFAM" id="SSF51126">
    <property type="entry name" value="Pectin lyase-like"/>
    <property type="match status" value="3"/>
</dbReference>
<protein>
    <submittedName>
        <fullName evidence="4">Filamentous hemagglutinin N-terminal domain-containing protein</fullName>
    </submittedName>
</protein>
<dbReference type="RefSeq" id="WP_190545299.1">
    <property type="nucleotide sequence ID" value="NZ_CAWPNO010000068.1"/>
</dbReference>
<evidence type="ECO:0000313" key="5">
    <source>
        <dbReference type="Proteomes" id="UP000658514"/>
    </source>
</evidence>
<gene>
    <name evidence="4" type="ORF">H6G24_21280</name>
</gene>
<proteinExistence type="predicted"/>
<dbReference type="Gene3D" id="2.160.20.10">
    <property type="entry name" value="Single-stranded right-handed beta-helix, Pectin lyase-like"/>
    <property type="match status" value="4"/>
</dbReference>
<comment type="caution">
    <text evidence="4">The sequence shown here is derived from an EMBL/GenBank/DDBJ whole genome shotgun (WGS) entry which is preliminary data.</text>
</comment>
<feature type="domain" description="Filamentous haemagglutinin FhaB/tRNA nuclease CdiA-like TPS" evidence="3">
    <location>
        <begin position="37"/>
        <end position="150"/>
    </location>
</feature>
<evidence type="ECO:0000256" key="1">
    <source>
        <dbReference type="SAM" id="MobiDB-lite"/>
    </source>
</evidence>
<keyword evidence="2" id="KW-0732">Signal</keyword>
<evidence type="ECO:0000256" key="2">
    <source>
        <dbReference type="SAM" id="SignalP"/>
    </source>
</evidence>
<dbReference type="EMBL" id="JACJQH010000035">
    <property type="protein sequence ID" value="MBD2198012.1"/>
    <property type="molecule type" value="Genomic_DNA"/>
</dbReference>